<dbReference type="PANTHER" id="PTHR35317">
    <property type="entry name" value="OS04G0629600 PROTEIN"/>
    <property type="match status" value="1"/>
</dbReference>
<gene>
    <name evidence="1" type="ORF">V5N11_002154</name>
</gene>
<keyword evidence="2" id="KW-1185">Reference proteome</keyword>
<reference evidence="1 2" key="1">
    <citation type="submission" date="2024-04" db="EMBL/GenBank/DDBJ databases">
        <title>Genome assembly C_amara_ONT_v2.</title>
        <authorList>
            <person name="Yant L."/>
            <person name="Moore C."/>
            <person name="Slenker M."/>
        </authorList>
    </citation>
    <scope>NUCLEOTIDE SEQUENCE [LARGE SCALE GENOMIC DNA]</scope>
    <source>
        <tissue evidence="1">Leaf</tissue>
    </source>
</reference>
<comment type="caution">
    <text evidence="1">The sequence shown here is derived from an EMBL/GenBank/DDBJ whole genome shotgun (WGS) entry which is preliminary data.</text>
</comment>
<organism evidence="1 2">
    <name type="scientific">Cardamine amara subsp. amara</name>
    <dbReference type="NCBI Taxonomy" id="228776"/>
    <lineage>
        <taxon>Eukaryota</taxon>
        <taxon>Viridiplantae</taxon>
        <taxon>Streptophyta</taxon>
        <taxon>Embryophyta</taxon>
        <taxon>Tracheophyta</taxon>
        <taxon>Spermatophyta</taxon>
        <taxon>Magnoliopsida</taxon>
        <taxon>eudicotyledons</taxon>
        <taxon>Gunneridae</taxon>
        <taxon>Pentapetalae</taxon>
        <taxon>rosids</taxon>
        <taxon>malvids</taxon>
        <taxon>Brassicales</taxon>
        <taxon>Brassicaceae</taxon>
        <taxon>Cardamineae</taxon>
        <taxon>Cardamine</taxon>
    </lineage>
</organism>
<dbReference type="EMBL" id="JBANAX010000130">
    <property type="protein sequence ID" value="KAL1221312.1"/>
    <property type="molecule type" value="Genomic_DNA"/>
</dbReference>
<evidence type="ECO:0000313" key="1">
    <source>
        <dbReference type="EMBL" id="KAL1221312.1"/>
    </source>
</evidence>
<dbReference type="PANTHER" id="PTHR35317:SF27">
    <property type="entry name" value="RETROVIRUS-RELATED POL POLYPROTEIN FROM TRANSPOSON TNT 1-94"/>
    <property type="match status" value="1"/>
</dbReference>
<sequence>MGESSNFAQPSIPRFDGDYDHWSLLMENLLRSKEYFGVGKEGVMEPENEDMLTEAQKKALAEARLKDLKAKNYLFSAIDKSILKTITLKETSKQLWDSMKTKYQGNLRVKRAQLQTLRRNFELLEMKNGESISDYFTRVMVVSNDMRNCGDDMQDVKIVEKIMRTLNESFNYIVCSIEESKDIDNLSVDALQSSLLVHEQKMKKTNLGINGVEEQVLKVTYGGRGRGRGGGQGRGRGRGRIFNKATIECFKCHKLGHFQY</sequence>
<dbReference type="AlphaFoldDB" id="A0ABD1BVT0"/>
<accession>A0ABD1BVT0</accession>
<proteinExistence type="predicted"/>
<name>A0ABD1BVT0_CARAN</name>
<protein>
    <recommendedName>
        <fullName evidence="3">Retrovirus-related Pol polyprotein from transposon TNT 1-94</fullName>
    </recommendedName>
</protein>
<dbReference type="Pfam" id="PF14223">
    <property type="entry name" value="Retrotran_gag_2"/>
    <property type="match status" value="1"/>
</dbReference>
<evidence type="ECO:0000313" key="2">
    <source>
        <dbReference type="Proteomes" id="UP001558713"/>
    </source>
</evidence>
<evidence type="ECO:0008006" key="3">
    <source>
        <dbReference type="Google" id="ProtNLM"/>
    </source>
</evidence>
<dbReference type="Proteomes" id="UP001558713">
    <property type="component" value="Unassembled WGS sequence"/>
</dbReference>